<organism evidence="2 3">
    <name type="scientific">Blastopirellula retiformator</name>
    <dbReference type="NCBI Taxonomy" id="2527970"/>
    <lineage>
        <taxon>Bacteria</taxon>
        <taxon>Pseudomonadati</taxon>
        <taxon>Planctomycetota</taxon>
        <taxon>Planctomycetia</taxon>
        <taxon>Pirellulales</taxon>
        <taxon>Pirellulaceae</taxon>
        <taxon>Blastopirellula</taxon>
    </lineage>
</organism>
<evidence type="ECO:0000313" key="2">
    <source>
        <dbReference type="EMBL" id="TWT34598.1"/>
    </source>
</evidence>
<protein>
    <submittedName>
        <fullName evidence="2">Uncharacterized protein</fullName>
    </submittedName>
</protein>
<gene>
    <name evidence="2" type="ORF">Enr8_20110</name>
</gene>
<comment type="caution">
    <text evidence="2">The sequence shown here is derived from an EMBL/GenBank/DDBJ whole genome shotgun (WGS) entry which is preliminary data.</text>
</comment>
<feature type="transmembrane region" description="Helical" evidence="1">
    <location>
        <begin position="46"/>
        <end position="64"/>
    </location>
</feature>
<sequence>MELKDEPPNAAPPTGAWKFSLFDLLLFMTSVAAAVATAGYVAGLAYLLLTGIVGSFLAAFDVLSRLDQWINREAEPILHASLSRLAALLIGCAFGSIVAAIVCVVLVLSGLQSLDHTAYVVTTASLVGGATSASFPSVGRRLSGVTGLLYTALFSLGS</sequence>
<dbReference type="Proteomes" id="UP000318878">
    <property type="component" value="Unassembled WGS sequence"/>
</dbReference>
<feature type="transmembrane region" description="Helical" evidence="1">
    <location>
        <begin position="85"/>
        <end position="111"/>
    </location>
</feature>
<dbReference type="AlphaFoldDB" id="A0A5C5V7Q5"/>
<proteinExistence type="predicted"/>
<dbReference type="OrthoDB" id="9882409at2"/>
<name>A0A5C5V7Q5_9BACT</name>
<evidence type="ECO:0000256" key="1">
    <source>
        <dbReference type="SAM" id="Phobius"/>
    </source>
</evidence>
<reference evidence="2 3" key="1">
    <citation type="submission" date="2019-02" db="EMBL/GenBank/DDBJ databases">
        <title>Deep-cultivation of Planctomycetes and their phenomic and genomic characterization uncovers novel biology.</title>
        <authorList>
            <person name="Wiegand S."/>
            <person name="Jogler M."/>
            <person name="Boedeker C."/>
            <person name="Pinto D."/>
            <person name="Vollmers J."/>
            <person name="Rivas-Marin E."/>
            <person name="Kohn T."/>
            <person name="Peeters S.H."/>
            <person name="Heuer A."/>
            <person name="Rast P."/>
            <person name="Oberbeckmann S."/>
            <person name="Bunk B."/>
            <person name="Jeske O."/>
            <person name="Meyerdierks A."/>
            <person name="Storesund J.E."/>
            <person name="Kallscheuer N."/>
            <person name="Luecker S."/>
            <person name="Lage O.M."/>
            <person name="Pohl T."/>
            <person name="Merkel B.J."/>
            <person name="Hornburger P."/>
            <person name="Mueller R.-W."/>
            <person name="Bruemmer F."/>
            <person name="Labrenz M."/>
            <person name="Spormann A.M."/>
            <person name="Op Den Camp H."/>
            <person name="Overmann J."/>
            <person name="Amann R."/>
            <person name="Jetten M.S.M."/>
            <person name="Mascher T."/>
            <person name="Medema M.H."/>
            <person name="Devos D.P."/>
            <person name="Kaster A.-K."/>
            <person name="Ovreas L."/>
            <person name="Rohde M."/>
            <person name="Galperin M.Y."/>
            <person name="Jogler C."/>
        </authorList>
    </citation>
    <scope>NUCLEOTIDE SEQUENCE [LARGE SCALE GENOMIC DNA]</scope>
    <source>
        <strain evidence="2 3">Enr8</strain>
    </source>
</reference>
<keyword evidence="1" id="KW-0472">Membrane</keyword>
<dbReference type="EMBL" id="SJPF01000002">
    <property type="protein sequence ID" value="TWT34598.1"/>
    <property type="molecule type" value="Genomic_DNA"/>
</dbReference>
<accession>A0A5C5V7Q5</accession>
<keyword evidence="1" id="KW-1133">Transmembrane helix</keyword>
<keyword evidence="3" id="KW-1185">Reference proteome</keyword>
<dbReference type="RefSeq" id="WP_146430974.1">
    <property type="nucleotide sequence ID" value="NZ_SJPF01000002.1"/>
</dbReference>
<feature type="transmembrane region" description="Helical" evidence="1">
    <location>
        <begin position="21"/>
        <end position="40"/>
    </location>
</feature>
<evidence type="ECO:0000313" key="3">
    <source>
        <dbReference type="Proteomes" id="UP000318878"/>
    </source>
</evidence>
<keyword evidence="1" id="KW-0812">Transmembrane</keyword>